<dbReference type="EMBL" id="MCRK01000024">
    <property type="protein sequence ID" value="OPA78877.1"/>
    <property type="molecule type" value="Genomic_DNA"/>
</dbReference>
<gene>
    <name evidence="2" type="ORF">BFG04_02305</name>
</gene>
<comment type="caution">
    <text evidence="2">The sequence shown here is derived from an EMBL/GenBank/DDBJ whole genome shotgun (WGS) entry which is preliminary data.</text>
</comment>
<sequence length="394" mass="45693">MSNNFFENQSDGKRKLYIDLLEVTGSLSNLFAESSNPFLYYRAMENIFCKAFDAENLSRSDVSADAGKDGIGIGLKTFLQNNGNTFQKVAEFNKDSNVLRNLKDMELVKKVASMRNERIKSTMRICGLNDMMYHLVTRSDKYMAIYEEHMDLIDIDSIRITKKNKNTIHFSDNIHDYSFSLSKSTLLKRFDTSDTRKIFGFYVDILDDPYDFLLSIESRKDDVDKIKLINTNDDIVDYIILPLYSPKTNEVEERSGLNQWNARGRKRNENEVYIAIPGFIHKNKKNFFEYNTDDYKTEPFNVKLPNGKILNMKVAQQGGKALMSNPNSALGEWILREILELKPMELVTKEQLDIIGIDSVKLSKSKAGIFYLDFLKSGSFEEFEEKYREEYKQK</sequence>
<evidence type="ECO:0000313" key="3">
    <source>
        <dbReference type="Proteomes" id="UP000189728"/>
    </source>
</evidence>
<evidence type="ECO:0000313" key="2">
    <source>
        <dbReference type="EMBL" id="OPA78877.1"/>
    </source>
</evidence>
<dbReference type="Pfam" id="PF20731">
    <property type="entry name" value="RE_NgoFVII_C"/>
    <property type="match status" value="1"/>
</dbReference>
<evidence type="ECO:0000259" key="1">
    <source>
        <dbReference type="Pfam" id="PF20731"/>
    </source>
</evidence>
<name>A0AAX0LAJ6_9BACT</name>
<reference evidence="2 3" key="1">
    <citation type="submission" date="2016-08" db="EMBL/GenBank/DDBJ databases">
        <title>Campylobacter species from sea mammals.</title>
        <authorList>
            <person name="Gilbert M.J."/>
            <person name="Byrne B.A."/>
            <person name="Zomer A.L."/>
            <person name="Wagenaar J.A."/>
        </authorList>
    </citation>
    <scope>NUCLEOTIDE SEQUENCE [LARGE SCALE GENOMIC DNA]</scope>
    <source>
        <strain evidence="2 3">1105248</strain>
    </source>
</reference>
<dbReference type="RefSeq" id="WP_078415384.1">
    <property type="nucleotide sequence ID" value="NZ_MCRK01000024.1"/>
</dbReference>
<organism evidence="2 3">
    <name type="scientific">Campylobacter pinnipediorum subsp. pinnipediorum</name>
    <dbReference type="NCBI Taxonomy" id="1660067"/>
    <lineage>
        <taxon>Bacteria</taxon>
        <taxon>Pseudomonadati</taxon>
        <taxon>Campylobacterota</taxon>
        <taxon>Epsilonproteobacteria</taxon>
        <taxon>Campylobacterales</taxon>
        <taxon>Campylobacteraceae</taxon>
        <taxon>Campylobacter</taxon>
    </lineage>
</organism>
<dbReference type="AlphaFoldDB" id="A0AAX0LAJ6"/>
<feature type="domain" description="Restriction endonuclease type II NgoFVII C-terminal B3-like DNA-binding" evidence="1">
    <location>
        <begin position="247"/>
        <end position="364"/>
    </location>
</feature>
<dbReference type="Proteomes" id="UP000189728">
    <property type="component" value="Unassembled WGS sequence"/>
</dbReference>
<proteinExistence type="predicted"/>
<accession>A0AAX0LAJ6</accession>
<protein>
    <recommendedName>
        <fullName evidence="1">Restriction endonuclease type II NgoFVII C-terminal B3-like DNA-binding domain-containing protein</fullName>
    </recommendedName>
</protein>
<dbReference type="InterPro" id="IPR048923">
    <property type="entry name" value="RE_NgoFVII_C"/>
</dbReference>